<dbReference type="InterPro" id="IPR011009">
    <property type="entry name" value="Kinase-like_dom_sf"/>
</dbReference>
<keyword evidence="10" id="KW-1185">Reference proteome</keyword>
<evidence type="ECO:0000259" key="8">
    <source>
        <dbReference type="PROSITE" id="PS50011"/>
    </source>
</evidence>
<feature type="binding site" evidence="7">
    <location>
        <position position="497"/>
    </location>
    <ligand>
        <name>ATP</name>
        <dbReference type="ChEBI" id="CHEBI:30616"/>
    </ligand>
</feature>
<keyword evidence="3" id="KW-0418">Kinase</keyword>
<dbReference type="CDD" id="cd13996">
    <property type="entry name" value="STKc_EIF2AK"/>
    <property type="match status" value="1"/>
</dbReference>
<dbReference type="GO" id="GO:0017148">
    <property type="term" value="P:negative regulation of translation"/>
    <property type="evidence" value="ECO:0007669"/>
    <property type="project" value="UniProtKB-KW"/>
</dbReference>
<keyword evidence="5" id="KW-0652">Protein synthesis inhibitor</keyword>
<protein>
    <recommendedName>
        <fullName evidence="8">Protein kinase domain-containing protein</fullName>
    </recommendedName>
</protein>
<dbReference type="Gene3D" id="3.30.200.20">
    <property type="entry name" value="Phosphorylase Kinase, domain 1"/>
    <property type="match status" value="1"/>
</dbReference>
<keyword evidence="2 7" id="KW-0547">Nucleotide-binding</keyword>
<dbReference type="PANTHER" id="PTHR11042">
    <property type="entry name" value="EUKARYOTIC TRANSLATION INITIATION FACTOR 2-ALPHA KINASE EIF2-ALPHA KINASE -RELATED"/>
    <property type="match status" value="1"/>
</dbReference>
<feature type="domain" description="Protein kinase" evidence="8">
    <location>
        <begin position="468"/>
        <end position="768"/>
    </location>
</feature>
<sequence>MLYFRDVYKLRYSTNMVQRLLLLQLLLFASSFVSSMNSPRSSLAVYDFKVSNELVGNLKRPIIEDWISDDKKTYSVEDYDPFFTLGADFDGTLFYMEKSSNLKISLQKTIWELARDTKPFDLSGYSYGFSNLFIIGFIHKNIINAQNIESPNQEDQMLFERDDFSIVSLEKSSGEYKWNITYSQYTSKEENSYCFYTIDRKKISDTWNFKLDIKEENSLKQRLFEYFKHHLSNYYNPSKAFQIFCSVLCDLIELCNDNLGILAMIILAASLGFLLGRKSQISSCPSSRSSSEDPIDCQIKPHFPNLSDSFTEGVLPIIIPETENVELLKLKFSVESISPIAKTHVSAPEKNYFEFNRKIITPFEINKEILNSPIEMEANYKHKAILTLREFENLTDSDMEISQDPIKEIKKSIIEDESSSEDELGVKEYWDSPQRSKKRISVTRLPQKNGEFKELIDVLDDGNYNRKFEFQNILGYGGFSSVHLAKHKLDGQLYAIKIVKMKIGISQSITRHRLFAEVNLLKKLHSKYLVQYITCWAERELNKIQEEDEGSDSSRYALSSDMSSEISSFLDEKYMSVLLHIQMEYCSGMSLQGFLENDKRVIDRKVNYNILTQILKGIKHIHDKGIIHRDLKPANIFLDGGNNVKIGDFNLATALEQSEKSSQSYLDMQELSSNIGTPLYLAPEQEHTHKYNHKADIFPIGIILLELYFKFGTFHEKISILKKIRECGEIPEGFKKDYPIESELVRLMTSLNPKNRPNARELLNCQLLKSWKSELKI</sequence>
<keyword evidence="4 7" id="KW-0067">ATP-binding</keyword>
<dbReference type="GO" id="GO:0004672">
    <property type="term" value="F:protein kinase activity"/>
    <property type="evidence" value="ECO:0007669"/>
    <property type="project" value="InterPro"/>
</dbReference>
<evidence type="ECO:0000256" key="1">
    <source>
        <dbReference type="ARBA" id="ARBA00022679"/>
    </source>
</evidence>
<evidence type="ECO:0000313" key="9">
    <source>
        <dbReference type="EMBL" id="CAG9323344.1"/>
    </source>
</evidence>
<dbReference type="PROSITE" id="PS00107">
    <property type="entry name" value="PROTEIN_KINASE_ATP"/>
    <property type="match status" value="1"/>
</dbReference>
<comment type="similarity">
    <text evidence="6">Belongs to the protein kinase superfamily. Ser/Thr protein kinase family. GCN2 subfamily.</text>
</comment>
<evidence type="ECO:0000256" key="6">
    <source>
        <dbReference type="ARBA" id="ARBA00037982"/>
    </source>
</evidence>
<gene>
    <name evidence="9" type="ORF">BSTOLATCC_MIC33244</name>
</gene>
<dbReference type="GO" id="GO:0005737">
    <property type="term" value="C:cytoplasm"/>
    <property type="evidence" value="ECO:0007669"/>
    <property type="project" value="TreeGrafter"/>
</dbReference>
<keyword evidence="1" id="KW-0808">Transferase</keyword>
<dbReference type="Gene3D" id="1.10.510.10">
    <property type="entry name" value="Transferase(Phosphotransferase) domain 1"/>
    <property type="match status" value="1"/>
</dbReference>
<name>A0AAU9JG51_9CILI</name>
<dbReference type="PROSITE" id="PS50011">
    <property type="entry name" value="PROTEIN_KINASE_DOM"/>
    <property type="match status" value="1"/>
</dbReference>
<evidence type="ECO:0000256" key="7">
    <source>
        <dbReference type="PROSITE-ProRule" id="PRU10141"/>
    </source>
</evidence>
<dbReference type="SUPFAM" id="SSF56112">
    <property type="entry name" value="Protein kinase-like (PK-like)"/>
    <property type="match status" value="1"/>
</dbReference>
<dbReference type="InterPro" id="IPR008271">
    <property type="entry name" value="Ser/Thr_kinase_AS"/>
</dbReference>
<dbReference type="InterPro" id="IPR017441">
    <property type="entry name" value="Protein_kinase_ATP_BS"/>
</dbReference>
<dbReference type="Pfam" id="PF00069">
    <property type="entry name" value="Pkinase"/>
    <property type="match status" value="1"/>
</dbReference>
<accession>A0AAU9JG51</accession>
<dbReference type="GO" id="GO:0005524">
    <property type="term" value="F:ATP binding"/>
    <property type="evidence" value="ECO:0007669"/>
    <property type="project" value="UniProtKB-UniRule"/>
</dbReference>
<organism evidence="9 10">
    <name type="scientific">Blepharisma stoltei</name>
    <dbReference type="NCBI Taxonomy" id="1481888"/>
    <lineage>
        <taxon>Eukaryota</taxon>
        <taxon>Sar</taxon>
        <taxon>Alveolata</taxon>
        <taxon>Ciliophora</taxon>
        <taxon>Postciliodesmatophora</taxon>
        <taxon>Heterotrichea</taxon>
        <taxon>Heterotrichida</taxon>
        <taxon>Blepharismidae</taxon>
        <taxon>Blepharisma</taxon>
    </lineage>
</organism>
<evidence type="ECO:0000256" key="3">
    <source>
        <dbReference type="ARBA" id="ARBA00022777"/>
    </source>
</evidence>
<dbReference type="Proteomes" id="UP001162131">
    <property type="component" value="Unassembled WGS sequence"/>
</dbReference>
<evidence type="ECO:0000256" key="4">
    <source>
        <dbReference type="ARBA" id="ARBA00022840"/>
    </source>
</evidence>
<reference evidence="9" key="1">
    <citation type="submission" date="2021-09" db="EMBL/GenBank/DDBJ databases">
        <authorList>
            <consortium name="AG Swart"/>
            <person name="Singh M."/>
            <person name="Singh A."/>
            <person name="Seah K."/>
            <person name="Emmerich C."/>
        </authorList>
    </citation>
    <scope>NUCLEOTIDE SEQUENCE</scope>
    <source>
        <strain evidence="9">ATCC30299</strain>
    </source>
</reference>
<evidence type="ECO:0000256" key="2">
    <source>
        <dbReference type="ARBA" id="ARBA00022741"/>
    </source>
</evidence>
<dbReference type="EMBL" id="CAJZBQ010000033">
    <property type="protein sequence ID" value="CAG9323344.1"/>
    <property type="molecule type" value="Genomic_DNA"/>
</dbReference>
<dbReference type="PROSITE" id="PS00108">
    <property type="entry name" value="PROTEIN_KINASE_ST"/>
    <property type="match status" value="1"/>
</dbReference>
<dbReference type="InterPro" id="IPR050339">
    <property type="entry name" value="CC_SR_Kinase"/>
</dbReference>
<proteinExistence type="inferred from homology"/>
<evidence type="ECO:0000256" key="5">
    <source>
        <dbReference type="ARBA" id="ARBA00023193"/>
    </source>
</evidence>
<dbReference type="InterPro" id="IPR000719">
    <property type="entry name" value="Prot_kinase_dom"/>
</dbReference>
<dbReference type="AlphaFoldDB" id="A0AAU9JG51"/>
<dbReference type="GO" id="GO:0005634">
    <property type="term" value="C:nucleus"/>
    <property type="evidence" value="ECO:0007669"/>
    <property type="project" value="TreeGrafter"/>
</dbReference>
<comment type="caution">
    <text evidence="9">The sequence shown here is derived from an EMBL/GenBank/DDBJ whole genome shotgun (WGS) entry which is preliminary data.</text>
</comment>
<dbReference type="SMART" id="SM00220">
    <property type="entry name" value="S_TKc"/>
    <property type="match status" value="1"/>
</dbReference>
<evidence type="ECO:0000313" key="10">
    <source>
        <dbReference type="Proteomes" id="UP001162131"/>
    </source>
</evidence>